<feature type="compositionally biased region" description="Polar residues" evidence="4">
    <location>
        <begin position="363"/>
        <end position="373"/>
    </location>
</feature>
<feature type="repeat" description="TPR" evidence="3">
    <location>
        <begin position="641"/>
        <end position="674"/>
    </location>
</feature>
<evidence type="ECO:0000256" key="1">
    <source>
        <dbReference type="ARBA" id="ARBA00022803"/>
    </source>
</evidence>
<evidence type="ECO:0000256" key="4">
    <source>
        <dbReference type="SAM" id="MobiDB-lite"/>
    </source>
</evidence>
<accession>A0AAD5EJ76</accession>
<dbReference type="PANTHER" id="PTHR12558:SF13">
    <property type="entry name" value="CELL DIVISION CYCLE PROTEIN 27 HOMOLOG"/>
    <property type="match status" value="1"/>
</dbReference>
<evidence type="ECO:0000313" key="5">
    <source>
        <dbReference type="EMBL" id="KAI8584254.1"/>
    </source>
</evidence>
<name>A0AAD5EJ76_UMBRA</name>
<feature type="region of interest" description="Disordered" evidence="4">
    <location>
        <begin position="355"/>
        <end position="378"/>
    </location>
</feature>
<dbReference type="Gene3D" id="1.25.40.10">
    <property type="entry name" value="Tetratricopeptide repeat domain"/>
    <property type="match status" value="3"/>
</dbReference>
<dbReference type="GO" id="GO:0005680">
    <property type="term" value="C:anaphase-promoting complex"/>
    <property type="evidence" value="ECO:0007669"/>
    <property type="project" value="UniProtKB-ARBA"/>
</dbReference>
<feature type="region of interest" description="Disordered" evidence="4">
    <location>
        <begin position="395"/>
        <end position="437"/>
    </location>
</feature>
<dbReference type="GO" id="GO:0005737">
    <property type="term" value="C:cytoplasm"/>
    <property type="evidence" value="ECO:0007669"/>
    <property type="project" value="TreeGrafter"/>
</dbReference>
<comment type="caution">
    <text evidence="5">The sequence shown here is derived from an EMBL/GenBank/DDBJ whole genome shotgun (WGS) entry which is preliminary data.</text>
</comment>
<dbReference type="Pfam" id="PF12895">
    <property type="entry name" value="ANAPC3"/>
    <property type="match status" value="1"/>
</dbReference>
<evidence type="ECO:0000256" key="2">
    <source>
        <dbReference type="ARBA" id="ARBA00038210"/>
    </source>
</evidence>
<protein>
    <submittedName>
        <fullName evidence="5">Uncharacterized protein</fullName>
    </submittedName>
</protein>
<proteinExistence type="inferred from homology"/>
<dbReference type="SUPFAM" id="SSF48452">
    <property type="entry name" value="TPR-like"/>
    <property type="match status" value="1"/>
</dbReference>
<gene>
    <name evidence="5" type="ORF">K450DRAFT_218898</name>
</gene>
<dbReference type="AlphaFoldDB" id="A0AAD5EJ76"/>
<dbReference type="GeneID" id="75910632"/>
<keyword evidence="6" id="KW-1185">Reference proteome</keyword>
<dbReference type="Proteomes" id="UP001206595">
    <property type="component" value="Unassembled WGS sequence"/>
</dbReference>
<dbReference type="InterPro" id="IPR011990">
    <property type="entry name" value="TPR-like_helical_dom_sf"/>
</dbReference>
<evidence type="ECO:0000313" key="6">
    <source>
        <dbReference type="Proteomes" id="UP001206595"/>
    </source>
</evidence>
<dbReference type="PROSITE" id="PS50005">
    <property type="entry name" value="TPR"/>
    <property type="match status" value="2"/>
</dbReference>
<dbReference type="RefSeq" id="XP_051449258.1">
    <property type="nucleotide sequence ID" value="XM_051585283.1"/>
</dbReference>
<comment type="similarity">
    <text evidence="2">Belongs to the APC3/CDC27 family.</text>
</comment>
<sequence>MSTAEKSAETKKPETWETWVLMSKIWKDFDDLAYENALRLCERLYAIDVTNEDYLYLYGLCLFHSADYDGAYMVLRNAESIKCRYVFAISCLKLGTREYLMEGYTAANQALLLHQEESDPERRWGDDVRSVNTRNHTPTRASICQLLGTISIKLEVIQSAVGHLRECLADDCFKITAYYQLCDIGPDGRGSKDIDNPQAIFEDLRYSDKVLERCSHQHRPRYPATTVDKSSESIILSREQPDLKWKDSSPYMPNLEAYDSPVTKRHLQKAQSALTSTNPLMEEVRQRRRSVELQKDEKIGEVKSDIETLKAEAEYRNEHGLHKKPPPDVTNDIKIKEMDTKAENAKIIEQTPAKGYRSVPPSLKSTNSQPTETVTRKRKATTITNITDTRMTDTRQRSTLARANTTASRLAKKRSIPPKSVPIDKRQKTSGTTQMKPTASNANFIDAALLAEANQEQATQIISAINKVIGILRVLATGYLHAANYQCRETSLVLQQLDDQQYETAWVQCAMGKAYYDAGDYPTAERLFSRAFLLWPWYCDAVPYHSTCLWYMQKELELNLLASKMQDNKSHQYEAFIAAGNWASHARSSKEAIYWYQRAADSDPSRSYAHALLGQEEWEREEFLVAMTHFRQCISSDRRSYTGWHGLGLAYEGLQLYPKAKAAVDEAVRLHPRHPFALCTLGDVSFNFKAYCAFSSASHHHFIDPCTFGEGPGSTYIFGSVNEDVPYSPSV</sequence>
<feature type="compositionally biased region" description="Polar residues" evidence="4">
    <location>
        <begin position="397"/>
        <end position="408"/>
    </location>
</feature>
<dbReference type="GO" id="GO:0031145">
    <property type="term" value="P:anaphase-promoting complex-dependent catabolic process"/>
    <property type="evidence" value="ECO:0007669"/>
    <property type="project" value="TreeGrafter"/>
</dbReference>
<dbReference type="EMBL" id="MU620893">
    <property type="protein sequence ID" value="KAI8584254.1"/>
    <property type="molecule type" value="Genomic_DNA"/>
</dbReference>
<dbReference type="SMART" id="SM00028">
    <property type="entry name" value="TPR"/>
    <property type="match status" value="4"/>
</dbReference>
<keyword evidence="1 3" id="KW-0802">TPR repeat</keyword>
<feature type="repeat" description="TPR" evidence="3">
    <location>
        <begin position="505"/>
        <end position="538"/>
    </location>
</feature>
<dbReference type="InterPro" id="IPR019734">
    <property type="entry name" value="TPR_rpt"/>
</dbReference>
<dbReference type="GO" id="GO:0051301">
    <property type="term" value="P:cell division"/>
    <property type="evidence" value="ECO:0007669"/>
    <property type="project" value="TreeGrafter"/>
</dbReference>
<dbReference type="GO" id="GO:0016567">
    <property type="term" value="P:protein ubiquitination"/>
    <property type="evidence" value="ECO:0007669"/>
    <property type="project" value="TreeGrafter"/>
</dbReference>
<dbReference type="PANTHER" id="PTHR12558">
    <property type="entry name" value="CELL DIVISION CYCLE 16,23,27"/>
    <property type="match status" value="1"/>
</dbReference>
<dbReference type="GO" id="GO:0007091">
    <property type="term" value="P:metaphase/anaphase transition of mitotic cell cycle"/>
    <property type="evidence" value="ECO:0007669"/>
    <property type="project" value="TreeGrafter"/>
</dbReference>
<reference evidence="5" key="1">
    <citation type="submission" date="2021-06" db="EMBL/GenBank/DDBJ databases">
        <authorList>
            <consortium name="DOE Joint Genome Institute"/>
            <person name="Mondo S.J."/>
            <person name="Amses K.R."/>
            <person name="Simmons D.R."/>
            <person name="Longcore J.E."/>
            <person name="Seto K."/>
            <person name="Alves G.H."/>
            <person name="Bonds A.E."/>
            <person name="Quandt C.A."/>
            <person name="Davis W.J."/>
            <person name="Chang Y."/>
            <person name="Letcher P.M."/>
            <person name="Powell M.J."/>
            <person name="Kuo A."/>
            <person name="Labutti K."/>
            <person name="Pangilinan J."/>
            <person name="Andreopoulos W."/>
            <person name="Tritt A."/>
            <person name="Riley R."/>
            <person name="Hundley H."/>
            <person name="Johnson J."/>
            <person name="Lipzen A."/>
            <person name="Barry K."/>
            <person name="Berbee M.L."/>
            <person name="Buchler N.E."/>
            <person name="Grigoriev I.V."/>
            <person name="Spatafora J.W."/>
            <person name="Stajich J.E."/>
            <person name="James T.Y."/>
        </authorList>
    </citation>
    <scope>NUCLEOTIDE SEQUENCE</scope>
    <source>
        <strain evidence="5">AG</strain>
    </source>
</reference>
<reference evidence="5" key="2">
    <citation type="journal article" date="2022" name="Proc. Natl. Acad. Sci. U.S.A.">
        <title>Diploid-dominant life cycles characterize the early evolution of Fungi.</title>
        <authorList>
            <person name="Amses K.R."/>
            <person name="Simmons D.R."/>
            <person name="Longcore J.E."/>
            <person name="Mondo S.J."/>
            <person name="Seto K."/>
            <person name="Jeronimo G.H."/>
            <person name="Bonds A.E."/>
            <person name="Quandt C.A."/>
            <person name="Davis W.J."/>
            <person name="Chang Y."/>
            <person name="Federici B.A."/>
            <person name="Kuo A."/>
            <person name="LaButti K."/>
            <person name="Pangilinan J."/>
            <person name="Andreopoulos W."/>
            <person name="Tritt A."/>
            <person name="Riley R."/>
            <person name="Hundley H."/>
            <person name="Johnson J."/>
            <person name="Lipzen A."/>
            <person name="Barry K."/>
            <person name="Lang B.F."/>
            <person name="Cuomo C.A."/>
            <person name="Buchler N.E."/>
            <person name="Grigoriev I.V."/>
            <person name="Spatafora J.W."/>
            <person name="Stajich J.E."/>
            <person name="James T.Y."/>
        </authorList>
    </citation>
    <scope>NUCLEOTIDE SEQUENCE</scope>
    <source>
        <strain evidence="5">AG</strain>
    </source>
</reference>
<organism evidence="5 6">
    <name type="scientific">Umbelopsis ramanniana AG</name>
    <dbReference type="NCBI Taxonomy" id="1314678"/>
    <lineage>
        <taxon>Eukaryota</taxon>
        <taxon>Fungi</taxon>
        <taxon>Fungi incertae sedis</taxon>
        <taxon>Mucoromycota</taxon>
        <taxon>Mucoromycotina</taxon>
        <taxon>Umbelopsidomycetes</taxon>
        <taxon>Umbelopsidales</taxon>
        <taxon>Umbelopsidaceae</taxon>
        <taxon>Umbelopsis</taxon>
    </lineage>
</organism>
<evidence type="ECO:0000256" key="3">
    <source>
        <dbReference type="PROSITE-ProRule" id="PRU00339"/>
    </source>
</evidence>